<feature type="binding site" evidence="4">
    <location>
        <position position="156"/>
    </location>
    <ligand>
        <name>a divalent metal cation</name>
        <dbReference type="ChEBI" id="CHEBI:60240"/>
        <label>2</label>
    </ligand>
</feature>
<protein>
    <submittedName>
        <fullName evidence="5">TatD DNase family protein</fullName>
    </submittedName>
</protein>
<gene>
    <name evidence="5" type="ORF">SAMN05216175_102360</name>
</gene>
<dbReference type="EMBL" id="FOOU01000002">
    <property type="protein sequence ID" value="SFG00019.1"/>
    <property type="molecule type" value="Genomic_DNA"/>
</dbReference>
<dbReference type="GO" id="GO:0005829">
    <property type="term" value="C:cytosol"/>
    <property type="evidence" value="ECO:0007669"/>
    <property type="project" value="TreeGrafter"/>
</dbReference>
<dbReference type="PROSITE" id="PS01137">
    <property type="entry name" value="TATD_1"/>
    <property type="match status" value="1"/>
</dbReference>
<reference evidence="6" key="1">
    <citation type="submission" date="2016-10" db="EMBL/GenBank/DDBJ databases">
        <authorList>
            <person name="Varghese N."/>
            <person name="Submissions S."/>
        </authorList>
    </citation>
    <scope>NUCLEOTIDE SEQUENCE [LARGE SCALE GENOMIC DNA]</scope>
    <source>
        <strain evidence="6">CGMCC 1.10971</strain>
    </source>
</reference>
<dbReference type="PANTHER" id="PTHR46124:SF3">
    <property type="entry name" value="HYDROLASE"/>
    <property type="match status" value="1"/>
</dbReference>
<dbReference type="Gene3D" id="3.20.20.140">
    <property type="entry name" value="Metal-dependent hydrolases"/>
    <property type="match status" value="1"/>
</dbReference>
<dbReference type="AlphaFoldDB" id="A0A1I2NAW5"/>
<feature type="binding site" evidence="4">
    <location>
        <position position="132"/>
    </location>
    <ligand>
        <name>a divalent metal cation</name>
        <dbReference type="ChEBI" id="CHEBI:60240"/>
        <label>2</label>
    </ligand>
</feature>
<keyword evidence="2 4" id="KW-0479">Metal-binding</keyword>
<organism evidence="5 6">
    <name type="scientific">Neptunomonas qingdaonensis</name>
    <dbReference type="NCBI Taxonomy" id="1045558"/>
    <lineage>
        <taxon>Bacteria</taxon>
        <taxon>Pseudomonadati</taxon>
        <taxon>Pseudomonadota</taxon>
        <taxon>Gammaproteobacteria</taxon>
        <taxon>Oceanospirillales</taxon>
        <taxon>Oceanospirillaceae</taxon>
        <taxon>Neptunomonas</taxon>
    </lineage>
</organism>
<evidence type="ECO:0000256" key="4">
    <source>
        <dbReference type="PIRSR" id="PIRSR005902-1"/>
    </source>
</evidence>
<dbReference type="CDD" id="cd01310">
    <property type="entry name" value="TatD_DNAse"/>
    <property type="match status" value="1"/>
</dbReference>
<evidence type="ECO:0000256" key="2">
    <source>
        <dbReference type="ARBA" id="ARBA00022723"/>
    </source>
</evidence>
<dbReference type="GO" id="GO:0016788">
    <property type="term" value="F:hydrolase activity, acting on ester bonds"/>
    <property type="evidence" value="ECO:0007669"/>
    <property type="project" value="InterPro"/>
</dbReference>
<dbReference type="PROSITE" id="PS01091">
    <property type="entry name" value="TATD_3"/>
    <property type="match status" value="1"/>
</dbReference>
<sequence>MANWRIIDSHCHLDFPVFDAARAQLVDSALEAGVSHIVIPAVVAKDFKRVVDTAAAYPNTSFALGLHPCFMQAHQTEDLQTLVDYVTTNPVCAIGEIGLDFYIADYDAVSQISLLKAQLKIAKAQRLPVLLHVRKAHDIMLKTLRDVRFEQGGIVHAFSGSLQQAEQFIKMGFKLGFGGAMTYPRANKLRRLVATLPLESIVLETDAPDMPLSGRQGEFNQPAYVADVLKEIAGLRAESIECIAATTTASVEQLLSLGSRQ</sequence>
<evidence type="ECO:0000256" key="1">
    <source>
        <dbReference type="ARBA" id="ARBA00009275"/>
    </source>
</evidence>
<dbReference type="PANTHER" id="PTHR46124">
    <property type="entry name" value="D-AMINOACYL-TRNA DEACYLASE"/>
    <property type="match status" value="1"/>
</dbReference>
<evidence type="ECO:0000256" key="3">
    <source>
        <dbReference type="ARBA" id="ARBA00022801"/>
    </source>
</evidence>
<dbReference type="SUPFAM" id="SSF51556">
    <property type="entry name" value="Metallo-dependent hydrolases"/>
    <property type="match status" value="1"/>
</dbReference>
<comment type="similarity">
    <text evidence="1">Belongs to the metallo-dependent hydrolases superfamily. TatD-type hydrolase family.</text>
</comment>
<feature type="binding site" evidence="4">
    <location>
        <position position="10"/>
    </location>
    <ligand>
        <name>a divalent metal cation</name>
        <dbReference type="ChEBI" id="CHEBI:60240"/>
        <label>1</label>
    </ligand>
</feature>
<feature type="binding site" evidence="4">
    <location>
        <position position="96"/>
    </location>
    <ligand>
        <name>a divalent metal cation</name>
        <dbReference type="ChEBI" id="CHEBI:60240"/>
        <label>1</label>
    </ligand>
</feature>
<evidence type="ECO:0000313" key="6">
    <source>
        <dbReference type="Proteomes" id="UP000198623"/>
    </source>
</evidence>
<feature type="binding site" evidence="4">
    <location>
        <position position="12"/>
    </location>
    <ligand>
        <name>a divalent metal cation</name>
        <dbReference type="ChEBI" id="CHEBI:60240"/>
        <label>1</label>
    </ligand>
</feature>
<proteinExistence type="inferred from homology"/>
<keyword evidence="3" id="KW-0378">Hydrolase</keyword>
<dbReference type="Pfam" id="PF01026">
    <property type="entry name" value="TatD_DNase"/>
    <property type="match status" value="1"/>
</dbReference>
<name>A0A1I2NAW5_9GAMM</name>
<dbReference type="PROSITE" id="PS01090">
    <property type="entry name" value="TATD_2"/>
    <property type="match status" value="1"/>
</dbReference>
<dbReference type="STRING" id="1045558.SAMN05216175_102360"/>
<dbReference type="Proteomes" id="UP000198623">
    <property type="component" value="Unassembled WGS sequence"/>
</dbReference>
<dbReference type="FunFam" id="3.20.20.140:FF:000005">
    <property type="entry name" value="TatD family hydrolase"/>
    <property type="match status" value="1"/>
</dbReference>
<accession>A0A1I2NAW5</accession>
<dbReference type="InterPro" id="IPR018228">
    <property type="entry name" value="DNase_TatD-rel_CS"/>
</dbReference>
<evidence type="ECO:0000313" key="5">
    <source>
        <dbReference type="EMBL" id="SFG00019.1"/>
    </source>
</evidence>
<dbReference type="InterPro" id="IPR032466">
    <property type="entry name" value="Metal_Hydrolase"/>
</dbReference>
<dbReference type="OrthoDB" id="9810005at2"/>
<dbReference type="GO" id="GO:0046872">
    <property type="term" value="F:metal ion binding"/>
    <property type="evidence" value="ECO:0007669"/>
    <property type="project" value="UniProtKB-KW"/>
</dbReference>
<keyword evidence="6" id="KW-1185">Reference proteome</keyword>
<dbReference type="RefSeq" id="WP_090725081.1">
    <property type="nucleotide sequence ID" value="NZ_FOOU01000002.1"/>
</dbReference>
<dbReference type="PIRSF" id="PIRSF005902">
    <property type="entry name" value="DNase_TatD"/>
    <property type="match status" value="1"/>
</dbReference>
<feature type="binding site" evidence="4">
    <location>
        <position position="206"/>
    </location>
    <ligand>
        <name>a divalent metal cation</name>
        <dbReference type="ChEBI" id="CHEBI:60240"/>
        <label>1</label>
    </ligand>
</feature>
<dbReference type="InterPro" id="IPR001130">
    <property type="entry name" value="TatD-like"/>
</dbReference>